<evidence type="ECO:0000259" key="2">
    <source>
        <dbReference type="PROSITE" id="PS51737"/>
    </source>
</evidence>
<feature type="domain" description="Resolvase/invertase-type recombinase catalytic" evidence="1">
    <location>
        <begin position="1"/>
        <end position="144"/>
    </location>
</feature>
<dbReference type="PANTHER" id="PTHR30461">
    <property type="entry name" value="DNA-INVERTASE FROM LAMBDOID PROPHAGE"/>
    <property type="match status" value="1"/>
</dbReference>
<proteinExistence type="predicted"/>
<dbReference type="Pfam" id="PF00239">
    <property type="entry name" value="Resolvase"/>
    <property type="match status" value="1"/>
</dbReference>
<dbReference type="GO" id="GO:0000150">
    <property type="term" value="F:DNA strand exchange activity"/>
    <property type="evidence" value="ECO:0007669"/>
    <property type="project" value="InterPro"/>
</dbReference>
<dbReference type="Proteomes" id="UP000503162">
    <property type="component" value="Chromosome"/>
</dbReference>
<dbReference type="AlphaFoldDB" id="A0A6G8IIY9"/>
<dbReference type="InterPro" id="IPR036162">
    <property type="entry name" value="Resolvase-like_N_sf"/>
</dbReference>
<accession>A0A6G8IIY9</accession>
<keyword evidence="4" id="KW-1185">Reference proteome</keyword>
<dbReference type="CDD" id="cd00338">
    <property type="entry name" value="Ser_Recombinase"/>
    <property type="match status" value="1"/>
</dbReference>
<evidence type="ECO:0000313" key="4">
    <source>
        <dbReference type="Proteomes" id="UP000503162"/>
    </source>
</evidence>
<evidence type="ECO:0000313" key="3">
    <source>
        <dbReference type="EMBL" id="QIM53164.1"/>
    </source>
</evidence>
<dbReference type="PROSITE" id="PS51736">
    <property type="entry name" value="RECOMBINASES_3"/>
    <property type="match status" value="1"/>
</dbReference>
<dbReference type="Pfam" id="PF07508">
    <property type="entry name" value="Recombinase"/>
    <property type="match status" value="1"/>
</dbReference>
<dbReference type="KEGG" id="hcz:G9Q37_13895"/>
<reference evidence="3 4" key="1">
    <citation type="submission" date="2020-03" db="EMBL/GenBank/DDBJ databases">
        <title>Hydrogenophaga sp. nov. isolated from cyanobacterial mat.</title>
        <authorList>
            <person name="Thorat V."/>
            <person name="Kirdat K."/>
            <person name="Tiwarekar B."/>
            <person name="Costa E.D."/>
            <person name="Yadav A."/>
        </authorList>
    </citation>
    <scope>NUCLEOTIDE SEQUENCE [LARGE SCALE GENOMIC DNA]</scope>
    <source>
        <strain evidence="3 4">BA0156</strain>
    </source>
</reference>
<dbReference type="PANTHER" id="PTHR30461:SF23">
    <property type="entry name" value="DNA RECOMBINASE-RELATED"/>
    <property type="match status" value="1"/>
</dbReference>
<dbReference type="InterPro" id="IPR050639">
    <property type="entry name" value="SSR_resolvase"/>
</dbReference>
<dbReference type="GO" id="GO:0003677">
    <property type="term" value="F:DNA binding"/>
    <property type="evidence" value="ECO:0007669"/>
    <property type="project" value="InterPro"/>
</dbReference>
<feature type="domain" description="Recombinase" evidence="2">
    <location>
        <begin position="174"/>
        <end position="294"/>
    </location>
</feature>
<dbReference type="InterPro" id="IPR011109">
    <property type="entry name" value="DNA_bind_recombinase_dom"/>
</dbReference>
<dbReference type="SUPFAM" id="SSF53041">
    <property type="entry name" value="Resolvase-like"/>
    <property type="match status" value="1"/>
</dbReference>
<dbReference type="InterPro" id="IPR006119">
    <property type="entry name" value="Resolv_N"/>
</dbReference>
<name>A0A6G8IIY9_9BURK</name>
<dbReference type="Gene3D" id="3.90.1750.20">
    <property type="entry name" value="Putative Large Serine Recombinase, Chain B, Domain 2"/>
    <property type="match status" value="1"/>
</dbReference>
<evidence type="ECO:0000259" key="1">
    <source>
        <dbReference type="PROSITE" id="PS51736"/>
    </source>
</evidence>
<dbReference type="EMBL" id="CP049989">
    <property type="protein sequence ID" value="QIM53164.1"/>
    <property type="molecule type" value="Genomic_DNA"/>
</dbReference>
<sequence length="500" mass="56222">MSTDQQELSIGTQLAAIQAYAQANAISVVKTYEDAAKSGLGISKRDGMKSLLRDVMDDPRPFDIVLVYDVSRWGRFQDIDAAAYYEYTCRLHGARVVYVQEAFGSDHEPMTALLKTLKRAMAAEYSRELGVKSRAGQDRAIQLGFQMGHLPCMGLTRVAIDKDGVQRPLSRGQRKSMQSERIAWVPGPIPEVDLVRRVFDIYTGEGGTIKGTARQLRFEGRTTPDGRPFTASMVDTMLRCEAYAGNFVWGRERYVAGTRSKRRPETRASNVIERVVPQDLWERAQGRLWERRRLRRDKEQLLQVLRERLAENPTLNALDLEGLGLHSKKAYTNAFGSVSRALELAGRDAKLVRAQHEQSKVTGRQIGDRLECDIKSLLLDAGIACRIHPRSRVLIVGEDLRVRLQPIWPRTLRGASCWHVFKRRRPMTHAVLLAQMDAGPVVRAFVLLTPEAYRGAPAWFSQEVPDALSPLKSADLLLSALRSFLERPSGTVLQGERCIT</sequence>
<dbReference type="InterPro" id="IPR038109">
    <property type="entry name" value="DNA_bind_recomb_sf"/>
</dbReference>
<organism evidence="3 4">
    <name type="scientific">Hydrogenophaga crocea</name>
    <dbReference type="NCBI Taxonomy" id="2716225"/>
    <lineage>
        <taxon>Bacteria</taxon>
        <taxon>Pseudomonadati</taxon>
        <taxon>Pseudomonadota</taxon>
        <taxon>Betaproteobacteria</taxon>
        <taxon>Burkholderiales</taxon>
        <taxon>Comamonadaceae</taxon>
        <taxon>Hydrogenophaga</taxon>
    </lineage>
</organism>
<gene>
    <name evidence="3" type="ORF">G9Q37_13895</name>
</gene>
<dbReference type="SMART" id="SM00857">
    <property type="entry name" value="Resolvase"/>
    <property type="match status" value="1"/>
</dbReference>
<dbReference type="PROSITE" id="PS51737">
    <property type="entry name" value="RECOMBINASE_DNA_BIND"/>
    <property type="match status" value="1"/>
</dbReference>
<dbReference type="Gene3D" id="3.40.50.1390">
    <property type="entry name" value="Resolvase, N-terminal catalytic domain"/>
    <property type="match status" value="1"/>
</dbReference>
<protein>
    <submittedName>
        <fullName evidence="3">Recombinase family protein</fullName>
    </submittedName>
</protein>